<dbReference type="OrthoDB" id="518156at2"/>
<keyword evidence="2" id="KW-1185">Reference proteome</keyword>
<protein>
    <submittedName>
        <fullName evidence="1">Uncharacterized protein</fullName>
    </submittedName>
</protein>
<accession>A0A3S1CMU5</accession>
<proteinExistence type="predicted"/>
<comment type="caution">
    <text evidence="1">The sequence shown here is derived from an EMBL/GenBank/DDBJ whole genome shotgun (WGS) entry which is preliminary data.</text>
</comment>
<organism evidence="1 2">
    <name type="scientific">Dulcicalothrix desertica PCC 7102</name>
    <dbReference type="NCBI Taxonomy" id="232991"/>
    <lineage>
        <taxon>Bacteria</taxon>
        <taxon>Bacillati</taxon>
        <taxon>Cyanobacteriota</taxon>
        <taxon>Cyanophyceae</taxon>
        <taxon>Nostocales</taxon>
        <taxon>Calotrichaceae</taxon>
        <taxon>Dulcicalothrix</taxon>
    </lineage>
</organism>
<dbReference type="RefSeq" id="WP_127082730.1">
    <property type="nucleotide sequence ID" value="NZ_RSCL01000010.1"/>
</dbReference>
<evidence type="ECO:0000313" key="1">
    <source>
        <dbReference type="EMBL" id="RUT04760.1"/>
    </source>
</evidence>
<evidence type="ECO:0000313" key="2">
    <source>
        <dbReference type="Proteomes" id="UP000271624"/>
    </source>
</evidence>
<sequence length="210" mass="24250">MKILYGIEPDLCMEYAEILTFFCKDVILPKFFYIQLTYLSQANYQVVTDAASTVINSLVKSIESNDLLFYTSYNGSVYFVDEAIYHVNNNQCFIDGNSLLERYLLSLLKISEILESKVIFITSSPEVIRKCRILNFEIGTLEDFSSSGKSWLEPEMLSDIQASITEDRNEIESAVTQDNNTGVLNNYEEIQWQDIRVIEQSSYIQWMDIN</sequence>
<dbReference type="EMBL" id="RSCL01000010">
    <property type="protein sequence ID" value="RUT04760.1"/>
    <property type="molecule type" value="Genomic_DNA"/>
</dbReference>
<name>A0A3S1CMU5_9CYAN</name>
<reference evidence="1" key="2">
    <citation type="journal article" date="2019" name="Genome Biol. Evol.">
        <title>Day and night: Metabolic profiles and evolutionary relationships of six axenic non-marine cyanobacteria.</title>
        <authorList>
            <person name="Will S.E."/>
            <person name="Henke P."/>
            <person name="Boedeker C."/>
            <person name="Huang S."/>
            <person name="Brinkmann H."/>
            <person name="Rohde M."/>
            <person name="Jarek M."/>
            <person name="Friedl T."/>
            <person name="Seufert S."/>
            <person name="Schumacher M."/>
            <person name="Overmann J."/>
            <person name="Neumann-Schaal M."/>
            <person name="Petersen J."/>
        </authorList>
    </citation>
    <scope>NUCLEOTIDE SEQUENCE [LARGE SCALE GENOMIC DNA]</scope>
    <source>
        <strain evidence="1">PCC 7102</strain>
    </source>
</reference>
<gene>
    <name evidence="1" type="ORF">DSM106972_043290</name>
</gene>
<dbReference type="AlphaFoldDB" id="A0A3S1CMU5"/>
<dbReference type="Proteomes" id="UP000271624">
    <property type="component" value="Unassembled WGS sequence"/>
</dbReference>
<reference evidence="1" key="1">
    <citation type="submission" date="2018-12" db="EMBL/GenBank/DDBJ databases">
        <authorList>
            <person name="Will S."/>
            <person name="Neumann-Schaal M."/>
            <person name="Henke P."/>
        </authorList>
    </citation>
    <scope>NUCLEOTIDE SEQUENCE</scope>
    <source>
        <strain evidence="1">PCC 7102</strain>
    </source>
</reference>